<dbReference type="PANTHER" id="PTHR46630">
    <property type="entry name" value="TETRATRICOPEPTIDE REPEAT PROTEIN 29"/>
    <property type="match status" value="1"/>
</dbReference>
<evidence type="ECO:0000256" key="5">
    <source>
        <dbReference type="ARBA" id="ARBA00038253"/>
    </source>
</evidence>
<feature type="transmembrane region" description="Helical" evidence="7">
    <location>
        <begin position="334"/>
        <end position="353"/>
    </location>
</feature>
<protein>
    <recommendedName>
        <fullName evidence="10">Tetratricopeptide repeat-containing protein</fullName>
    </recommendedName>
</protein>
<keyword evidence="4" id="KW-0802">TPR repeat</keyword>
<dbReference type="GO" id="GO:0006355">
    <property type="term" value="P:regulation of DNA-templated transcription"/>
    <property type="evidence" value="ECO:0007669"/>
    <property type="project" value="InterPro"/>
</dbReference>
<organism evidence="8 9">
    <name type="scientific">Chryseobacterium culicis</name>
    <dbReference type="NCBI Taxonomy" id="680127"/>
    <lineage>
        <taxon>Bacteria</taxon>
        <taxon>Pseudomonadati</taxon>
        <taxon>Bacteroidota</taxon>
        <taxon>Flavobacteriia</taxon>
        <taxon>Flavobacteriales</taxon>
        <taxon>Weeksellaceae</taxon>
        <taxon>Chryseobacterium group</taxon>
        <taxon>Chryseobacterium</taxon>
    </lineage>
</organism>
<evidence type="ECO:0000256" key="1">
    <source>
        <dbReference type="ARBA" id="ARBA00004496"/>
    </source>
</evidence>
<keyword evidence="6" id="KW-0175">Coiled coil</keyword>
<evidence type="ECO:0000256" key="2">
    <source>
        <dbReference type="ARBA" id="ARBA00022490"/>
    </source>
</evidence>
<keyword evidence="7" id="KW-0812">Transmembrane</keyword>
<evidence type="ECO:0000256" key="7">
    <source>
        <dbReference type="SAM" id="Phobius"/>
    </source>
</evidence>
<keyword evidence="3" id="KW-0677">Repeat</keyword>
<dbReference type="STRING" id="680127.SAMN05421593_0317"/>
<keyword evidence="2" id="KW-0963">Cytoplasm</keyword>
<dbReference type="RefSeq" id="WP_089689598.1">
    <property type="nucleotide sequence ID" value="NZ_FNWQ01000001.1"/>
</dbReference>
<evidence type="ECO:0000256" key="4">
    <source>
        <dbReference type="ARBA" id="ARBA00022803"/>
    </source>
</evidence>
<dbReference type="GO" id="GO:0003677">
    <property type="term" value="F:DNA binding"/>
    <property type="evidence" value="ECO:0007669"/>
    <property type="project" value="InterPro"/>
</dbReference>
<dbReference type="SUPFAM" id="SSF48452">
    <property type="entry name" value="TPR-like"/>
    <property type="match status" value="2"/>
</dbReference>
<dbReference type="InterPro" id="IPR019734">
    <property type="entry name" value="TPR_rpt"/>
</dbReference>
<evidence type="ECO:0000313" key="9">
    <source>
        <dbReference type="Proteomes" id="UP000198561"/>
    </source>
</evidence>
<comment type="similarity">
    <text evidence="5">Belongs to the Rap family.</text>
</comment>
<proteinExistence type="inferred from homology"/>
<keyword evidence="7" id="KW-0472">Membrane</keyword>
<dbReference type="InterPro" id="IPR051476">
    <property type="entry name" value="Bac_ResReg_Asp_Phosphatase"/>
</dbReference>
<evidence type="ECO:0000256" key="3">
    <source>
        <dbReference type="ARBA" id="ARBA00022737"/>
    </source>
</evidence>
<name>A0A1H6H064_CHRCI</name>
<dbReference type="Proteomes" id="UP000198561">
    <property type="component" value="Unassembled WGS sequence"/>
</dbReference>
<dbReference type="SMART" id="SM00028">
    <property type="entry name" value="TPR"/>
    <property type="match status" value="3"/>
</dbReference>
<dbReference type="AlphaFoldDB" id="A0A1H6H064"/>
<dbReference type="GO" id="GO:0005737">
    <property type="term" value="C:cytoplasm"/>
    <property type="evidence" value="ECO:0007669"/>
    <property type="project" value="UniProtKB-SubCell"/>
</dbReference>
<dbReference type="Gene3D" id="1.25.40.10">
    <property type="entry name" value="Tetratricopeptide repeat domain"/>
    <property type="match status" value="2"/>
</dbReference>
<accession>A0A1H6H064</accession>
<evidence type="ECO:0008006" key="10">
    <source>
        <dbReference type="Google" id="ProtNLM"/>
    </source>
</evidence>
<dbReference type="OrthoDB" id="1017207at2"/>
<dbReference type="InterPro" id="IPR016032">
    <property type="entry name" value="Sig_transdc_resp-reg_C-effctor"/>
</dbReference>
<reference evidence="8 9" key="1">
    <citation type="submission" date="2016-10" db="EMBL/GenBank/DDBJ databases">
        <authorList>
            <person name="de Groot N.N."/>
        </authorList>
    </citation>
    <scope>NUCLEOTIDE SEQUENCE [LARGE SCALE GENOMIC DNA]</scope>
    <source>
        <strain evidence="8 9">DSM 23031</strain>
    </source>
</reference>
<dbReference type="InterPro" id="IPR011990">
    <property type="entry name" value="TPR-like_helical_dom_sf"/>
</dbReference>
<sequence length="477" mass="55888">MLKKIVFLLLTVIVSVHLLGQKYSAKEIDSLGKIAVFSMTNKKEALKLILKYVDIADKSGYEKEEMYARYRATLIYFDLGDYEKLIEYSLGLENDARKSDNSFFEMLALRMRAMSYMKLGVYNKSESLFKQALEKASELKGDEMSAGKGALFSDLVILKSEMGLSSDESTLAYLKESLKWYHKMQDKDKREIALIPLYSNLGKYFSDMHQLDSAFYYSRKALRLSVSRKDTINVGFISSNLGSFFYRNNDQDSALFYLKKALSITRLSARPYQLKDVYDNLALVYEKRKDYKNSLFYGNKYKRLADSLRDVEKMAVNKESIRDHEKSKQQTGRFYITLGLILSILLVIIYYAVRYFKRYQKERKEKKQKEMVISDLEDKMNSAFEEVVQLAKSDDPAFLPRFKEIYPEFYNKLSETYPFLTSGQLKFCALLRLNFSTKEIAYYNHLTIRGIETKKNRLRKQLGIPSYEDLNKWMMKF</sequence>
<keyword evidence="7" id="KW-1133">Transmembrane helix</keyword>
<gene>
    <name evidence="8" type="ORF">SAMN05421593_0317</name>
</gene>
<evidence type="ECO:0000313" key="8">
    <source>
        <dbReference type="EMBL" id="SEH27463.1"/>
    </source>
</evidence>
<comment type="subcellular location">
    <subcellularLocation>
        <location evidence="1">Cytoplasm</location>
    </subcellularLocation>
</comment>
<dbReference type="PANTHER" id="PTHR46630:SF1">
    <property type="entry name" value="TETRATRICOPEPTIDE REPEAT PROTEIN 29"/>
    <property type="match status" value="1"/>
</dbReference>
<dbReference type="EMBL" id="FNWQ01000001">
    <property type="protein sequence ID" value="SEH27463.1"/>
    <property type="molecule type" value="Genomic_DNA"/>
</dbReference>
<evidence type="ECO:0000256" key="6">
    <source>
        <dbReference type="SAM" id="Coils"/>
    </source>
</evidence>
<dbReference type="SUPFAM" id="SSF46894">
    <property type="entry name" value="C-terminal effector domain of the bipartite response regulators"/>
    <property type="match status" value="1"/>
</dbReference>
<feature type="coiled-coil region" evidence="6">
    <location>
        <begin position="359"/>
        <end position="393"/>
    </location>
</feature>